<dbReference type="PANTHER" id="PTHR43217:SF2">
    <property type="entry name" value="SUCCINATE-SEMIALDEHYDE DEHYDROGENASE [NADP(+)]"/>
    <property type="match status" value="1"/>
</dbReference>
<reference evidence="3" key="1">
    <citation type="journal article" date="2014" name="Int. J. Syst. Evol. Microbiol.">
        <title>Complete genome sequence of Corynebacterium casei LMG S-19264T (=DSM 44701T), isolated from a smear-ripened cheese.</title>
        <authorList>
            <consortium name="US DOE Joint Genome Institute (JGI-PGF)"/>
            <person name="Walter F."/>
            <person name="Albersmeier A."/>
            <person name="Kalinowski J."/>
            <person name="Ruckert C."/>
        </authorList>
    </citation>
    <scope>NUCLEOTIDE SEQUENCE</scope>
    <source>
        <strain evidence="3">CGMCC 4.7306</strain>
    </source>
</reference>
<evidence type="ECO:0000313" key="3">
    <source>
        <dbReference type="EMBL" id="GGL83656.1"/>
    </source>
</evidence>
<comment type="caution">
    <text evidence="3">The sequence shown here is derived from an EMBL/GenBank/DDBJ whole genome shotgun (WGS) entry which is preliminary data.</text>
</comment>
<dbReference type="SUPFAM" id="SSF53720">
    <property type="entry name" value="ALDH-like"/>
    <property type="match status" value="1"/>
</dbReference>
<dbReference type="Gene3D" id="3.40.309.10">
    <property type="entry name" value="Aldehyde Dehydrogenase, Chain A, domain 2"/>
    <property type="match status" value="1"/>
</dbReference>
<dbReference type="InterPro" id="IPR016161">
    <property type="entry name" value="Ald_DH/histidinol_DH"/>
</dbReference>
<feature type="domain" description="Aldehyde dehydrogenase" evidence="2">
    <location>
        <begin position="11"/>
        <end position="465"/>
    </location>
</feature>
<dbReference type="PANTHER" id="PTHR43217">
    <property type="entry name" value="SUCCINATE SEMIALDEHYDE DEHYDROGENASE [NAD(P)+] SAD"/>
    <property type="match status" value="1"/>
</dbReference>
<dbReference type="Proteomes" id="UP000613840">
    <property type="component" value="Unassembled WGS sequence"/>
</dbReference>
<protein>
    <submittedName>
        <fullName evidence="3">Succinate-semialdehyde dehydrogenase [NADP(+)]</fullName>
    </submittedName>
</protein>
<gene>
    <name evidence="3" type="primary">ssdA</name>
    <name evidence="3" type="ORF">GCM10011575_47500</name>
</gene>
<accession>A0A917SKS4</accession>
<dbReference type="GO" id="GO:0004777">
    <property type="term" value="F:succinate-semialdehyde dehydrogenase (NAD+) activity"/>
    <property type="evidence" value="ECO:0007669"/>
    <property type="project" value="TreeGrafter"/>
</dbReference>
<dbReference type="AlphaFoldDB" id="A0A917SKS4"/>
<sequence length="469" mass="49827">MLTDTKIYATTRTYRTTNPATGETLKTYDVETSGGAEDKLAKAHAAHKDWERTPVEERVRLFRVFADLFESKAEDFARQVTLEMGKPIGASRSETTMVPAMFRYYADNGPTMLAETHGMIQGPAGPKATITRKEALGVVLGIEPWNAPLYQAMRAAAPNLFLGNTVLLKPAEICAGSTLMFDEVFAQAGFPYGAYQTVLASIDQISTYIADPRIRAVTLTGSDRAGAAVGAQAGKHIKPAVLELGGSDAFIVLPTADVTTAARYAAQCRLVLGGQVCMSPKRVILVGHDVAEKFIPIYNEVFESTEVGDGFDTKVTVGPLSSQEAVDQLQAQYEDAVTKGATVLVPGGKQDGPGAFFRPAVIADIPADARLSTEEAFGPLGLIHVVDTVEEAIEFANSSVYGLGGTVFGESEEAFEVASRLDTGVTGINTFAGAPIEIGFGGTKRSGLGRELGPHGMDPFSNVRSYVIG</sequence>
<dbReference type="RefSeq" id="WP_188898563.1">
    <property type="nucleotide sequence ID" value="NZ_BMMZ01000022.1"/>
</dbReference>
<dbReference type="EMBL" id="BMMZ01000022">
    <property type="protein sequence ID" value="GGL83656.1"/>
    <property type="molecule type" value="Genomic_DNA"/>
</dbReference>
<proteinExistence type="predicted"/>
<dbReference type="Gene3D" id="3.40.605.10">
    <property type="entry name" value="Aldehyde Dehydrogenase, Chain A, domain 1"/>
    <property type="match status" value="1"/>
</dbReference>
<evidence type="ECO:0000256" key="1">
    <source>
        <dbReference type="ARBA" id="ARBA00023002"/>
    </source>
</evidence>
<reference evidence="3" key="2">
    <citation type="submission" date="2020-09" db="EMBL/GenBank/DDBJ databases">
        <authorList>
            <person name="Sun Q."/>
            <person name="Zhou Y."/>
        </authorList>
    </citation>
    <scope>NUCLEOTIDE SEQUENCE</scope>
    <source>
        <strain evidence="3">CGMCC 4.7306</strain>
    </source>
</reference>
<evidence type="ECO:0000259" key="2">
    <source>
        <dbReference type="Pfam" id="PF00171"/>
    </source>
</evidence>
<dbReference type="Pfam" id="PF00171">
    <property type="entry name" value="Aldedh"/>
    <property type="match status" value="1"/>
</dbReference>
<evidence type="ECO:0000313" key="4">
    <source>
        <dbReference type="Proteomes" id="UP000613840"/>
    </source>
</evidence>
<name>A0A917SKS4_9ACTN</name>
<organism evidence="3 4">
    <name type="scientific">Microlunatus endophyticus</name>
    <dbReference type="NCBI Taxonomy" id="1716077"/>
    <lineage>
        <taxon>Bacteria</taxon>
        <taxon>Bacillati</taxon>
        <taxon>Actinomycetota</taxon>
        <taxon>Actinomycetes</taxon>
        <taxon>Propionibacteriales</taxon>
        <taxon>Propionibacteriaceae</taxon>
        <taxon>Microlunatus</taxon>
    </lineage>
</organism>
<keyword evidence="4" id="KW-1185">Reference proteome</keyword>
<dbReference type="InterPro" id="IPR016163">
    <property type="entry name" value="Ald_DH_C"/>
</dbReference>
<dbReference type="InterPro" id="IPR016162">
    <property type="entry name" value="Ald_DH_N"/>
</dbReference>
<dbReference type="InterPro" id="IPR047110">
    <property type="entry name" value="GABD/Sad-like"/>
</dbReference>
<dbReference type="InterPro" id="IPR015590">
    <property type="entry name" value="Aldehyde_DH_dom"/>
</dbReference>
<keyword evidence="1" id="KW-0560">Oxidoreductase</keyword>